<dbReference type="InterPro" id="IPR006464">
    <property type="entry name" value="AcTrfase_RimI/Ard1"/>
</dbReference>
<dbReference type="PANTHER" id="PTHR43420:SF51">
    <property type="entry name" value="PEPTIDYL-LYSINE N-ACETYLTRANSFERASE YIAC"/>
    <property type="match status" value="1"/>
</dbReference>
<dbReference type="InterPro" id="IPR000182">
    <property type="entry name" value="GNAT_dom"/>
</dbReference>
<keyword evidence="4 5" id="KW-0012">Acyltransferase</keyword>
<comment type="function">
    <text evidence="5 6">Acetylates the N-terminal alanine of ribosomal protein bS18.</text>
</comment>
<feature type="active site" description="Proton acceptor" evidence="5">
    <location>
        <position position="103"/>
    </location>
</feature>
<protein>
    <recommendedName>
        <fullName evidence="5 6">[Ribosomal protein bS18]-alanine N-acetyltransferase</fullName>
        <ecNumber evidence="5 6">2.3.1.266</ecNumber>
    </recommendedName>
</protein>
<dbReference type="KEGG" id="pxi:J5O05_06065"/>
<dbReference type="RefSeq" id="WP_208844025.1">
    <property type="nucleotide sequence ID" value="NZ_CP072133.1"/>
</dbReference>
<name>A0A975HNN6_9GAMM</name>
<dbReference type="InterPro" id="IPR050680">
    <property type="entry name" value="YpeA/RimI_acetyltransf"/>
</dbReference>
<dbReference type="Pfam" id="PF00583">
    <property type="entry name" value="Acetyltransf_1"/>
    <property type="match status" value="1"/>
</dbReference>
<dbReference type="PROSITE" id="PS51186">
    <property type="entry name" value="GNAT"/>
    <property type="match status" value="1"/>
</dbReference>
<feature type="binding site" evidence="5">
    <location>
        <position position="108"/>
    </location>
    <ligand>
        <name>acetyl-CoA</name>
        <dbReference type="ChEBI" id="CHEBI:57288"/>
    </ligand>
</feature>
<comment type="catalytic activity">
    <reaction evidence="5 6">
        <text>N-terminal L-alanyl-[ribosomal protein bS18] + acetyl-CoA = N-terminal N(alpha)-acetyl-L-alanyl-[ribosomal protein bS18] + CoA + H(+)</text>
        <dbReference type="Rhea" id="RHEA:43756"/>
        <dbReference type="Rhea" id="RHEA-COMP:10676"/>
        <dbReference type="Rhea" id="RHEA-COMP:10677"/>
        <dbReference type="ChEBI" id="CHEBI:15378"/>
        <dbReference type="ChEBI" id="CHEBI:57287"/>
        <dbReference type="ChEBI" id="CHEBI:57288"/>
        <dbReference type="ChEBI" id="CHEBI:64718"/>
        <dbReference type="ChEBI" id="CHEBI:83683"/>
        <dbReference type="EC" id="2.3.1.266"/>
    </reaction>
</comment>
<dbReference type="AlphaFoldDB" id="A0A975HNN6"/>
<organism evidence="8 9">
    <name type="scientific">Pseudoalteromonas xiamenensis</name>
    <dbReference type="NCBI Taxonomy" id="882626"/>
    <lineage>
        <taxon>Bacteria</taxon>
        <taxon>Pseudomonadati</taxon>
        <taxon>Pseudomonadota</taxon>
        <taxon>Gammaproteobacteria</taxon>
        <taxon>Alteromonadales</taxon>
        <taxon>Pseudoalteromonadaceae</taxon>
        <taxon>Pseudoalteromonas</taxon>
    </lineage>
</organism>
<dbReference type="PANTHER" id="PTHR43420">
    <property type="entry name" value="ACETYLTRANSFERASE"/>
    <property type="match status" value="1"/>
</dbReference>
<evidence type="ECO:0000256" key="3">
    <source>
        <dbReference type="ARBA" id="ARBA00022679"/>
    </source>
</evidence>
<accession>A0A975HNN6</accession>
<evidence type="ECO:0000256" key="1">
    <source>
        <dbReference type="ARBA" id="ARBA00005395"/>
    </source>
</evidence>
<dbReference type="GO" id="GO:0008999">
    <property type="term" value="F:protein-N-terminal-alanine acetyltransferase activity"/>
    <property type="evidence" value="ECO:0007669"/>
    <property type="project" value="UniProtKB-UniRule"/>
</dbReference>
<dbReference type="NCBIfam" id="TIGR01575">
    <property type="entry name" value="rimI"/>
    <property type="match status" value="1"/>
</dbReference>
<keyword evidence="3 5" id="KW-0808">Transferase</keyword>
<evidence type="ECO:0000259" key="7">
    <source>
        <dbReference type="PROSITE" id="PS51186"/>
    </source>
</evidence>
<dbReference type="GO" id="GO:0005840">
    <property type="term" value="C:ribosome"/>
    <property type="evidence" value="ECO:0007669"/>
    <property type="project" value="UniProtKB-KW"/>
</dbReference>
<feature type="domain" description="N-acetyltransferase" evidence="7">
    <location>
        <begin position="2"/>
        <end position="147"/>
    </location>
</feature>
<sequence>MYEFKSVDESYLDALMNVELACHSFPWSRNTMKSCIGGRYFNLAVFDGETLIAFYVGEQAGPDYTLMDICVHPTWQRRGIAKQLLTHFIDTCTARDAENVFLEVRASNKNAIHLYEQAGFIEMGVRKNYYPTANGNEDAILMGMSFFGEFGI</sequence>
<dbReference type="Proteomes" id="UP000664904">
    <property type="component" value="Chromosome"/>
</dbReference>
<dbReference type="HAMAP" id="MF_02210">
    <property type="entry name" value="RimI"/>
    <property type="match status" value="1"/>
</dbReference>
<keyword evidence="8" id="KW-0687">Ribonucleoprotein</keyword>
<keyword evidence="9" id="KW-1185">Reference proteome</keyword>
<gene>
    <name evidence="5 8" type="primary">rimI</name>
    <name evidence="8" type="ORF">J5O05_06065</name>
</gene>
<dbReference type="InterPro" id="IPR016181">
    <property type="entry name" value="Acyl_CoA_acyltransferase"/>
</dbReference>
<dbReference type="Gene3D" id="3.40.630.30">
    <property type="match status" value="1"/>
</dbReference>
<proteinExistence type="inferred from homology"/>
<evidence type="ECO:0000256" key="5">
    <source>
        <dbReference type="HAMAP-Rule" id="MF_02210"/>
    </source>
</evidence>
<evidence type="ECO:0000313" key="8">
    <source>
        <dbReference type="EMBL" id="QTH72400.1"/>
    </source>
</evidence>
<dbReference type="SUPFAM" id="SSF55729">
    <property type="entry name" value="Acyl-CoA N-acyltransferases (Nat)"/>
    <property type="match status" value="1"/>
</dbReference>
<reference evidence="8" key="1">
    <citation type="submission" date="2021-03" db="EMBL/GenBank/DDBJ databases">
        <title>Complete Genome of Pseudoalteromonas xiamenensis STKMTI.2, a new potential marine bacterium producing anti-Vibrio compounds.</title>
        <authorList>
            <person name="Handayani D.P."/>
            <person name="Isnansetyo A."/>
            <person name="Istiqomah I."/>
            <person name="Jumina J."/>
        </authorList>
    </citation>
    <scope>NUCLEOTIDE SEQUENCE</scope>
    <source>
        <strain evidence="8">STKMTI.2</strain>
    </source>
</reference>
<dbReference type="CDD" id="cd04301">
    <property type="entry name" value="NAT_SF"/>
    <property type="match status" value="1"/>
</dbReference>
<evidence type="ECO:0000313" key="9">
    <source>
        <dbReference type="Proteomes" id="UP000664904"/>
    </source>
</evidence>
<dbReference type="EC" id="2.3.1.266" evidence="5 6"/>
<keyword evidence="2 5" id="KW-0963">Cytoplasm</keyword>
<evidence type="ECO:0000256" key="6">
    <source>
        <dbReference type="RuleBase" id="RU363094"/>
    </source>
</evidence>
<dbReference type="InterPro" id="IPR043690">
    <property type="entry name" value="RimI"/>
</dbReference>
<comment type="subcellular location">
    <subcellularLocation>
        <location evidence="5 6">Cytoplasm</location>
    </subcellularLocation>
</comment>
<comment type="caution">
    <text evidence="5">Lacks conserved residue(s) required for the propagation of feature annotation.</text>
</comment>
<evidence type="ECO:0000256" key="4">
    <source>
        <dbReference type="ARBA" id="ARBA00023315"/>
    </source>
</evidence>
<feature type="active site" description="Proton donor" evidence="5">
    <location>
        <position position="115"/>
    </location>
</feature>
<evidence type="ECO:0000256" key="2">
    <source>
        <dbReference type="ARBA" id="ARBA00022490"/>
    </source>
</evidence>
<keyword evidence="8" id="KW-0689">Ribosomal protein</keyword>
<comment type="similarity">
    <text evidence="1 5 6">Belongs to the acetyltransferase family. RimI subfamily.</text>
</comment>
<dbReference type="EMBL" id="CP072133">
    <property type="protein sequence ID" value="QTH72400.1"/>
    <property type="molecule type" value="Genomic_DNA"/>
</dbReference>
<dbReference type="GO" id="GO:0005737">
    <property type="term" value="C:cytoplasm"/>
    <property type="evidence" value="ECO:0007669"/>
    <property type="project" value="UniProtKB-SubCell"/>
</dbReference>